<dbReference type="SMART" id="SM01057">
    <property type="entry name" value="Carb_anhydrase"/>
    <property type="match status" value="1"/>
</dbReference>
<accession>A0A7R8UZT7</accession>
<protein>
    <recommendedName>
        <fullName evidence="2">Alpha-carbonic anhydrase domain-containing protein</fullName>
    </recommendedName>
</protein>
<evidence type="ECO:0000313" key="4">
    <source>
        <dbReference type="Proteomes" id="UP000594454"/>
    </source>
</evidence>
<evidence type="ECO:0000256" key="1">
    <source>
        <dbReference type="ARBA" id="ARBA00010718"/>
    </source>
</evidence>
<sequence length="322" mass="37258">MEIQITEENPTVCPKVKSDELLSEFEDAYVEGFEALRKGKESDSSLPSPINLNVSDAIKVKLPNLKWHKYDVIPRKMKVTNSGRTVILSAKWDEEFPYITGGPFRHEKYVLSDIHFHWGKTANEGSEHLAEGLQRPLEMHVMHTKKGYTLREAVEKVDGTVIVVYLFEISFHHNPVLQRILLNLENIRQSGTDYHLPPFEISRLVIPFEEDFYFYWGTVTSKEEVCPMMWVINRKQGSISNAQLKLFHRLLDPSLRSISRNWRPVRSKEKRNLFYVNPLAPNTLQTMDPRPILYQEKVHYTSAVSVELETHAPRESIVSGSP</sequence>
<dbReference type="GO" id="GO:0008270">
    <property type="term" value="F:zinc ion binding"/>
    <property type="evidence" value="ECO:0007669"/>
    <property type="project" value="InterPro"/>
</dbReference>
<proteinExistence type="inferred from homology"/>
<feature type="domain" description="Alpha-carbonic anhydrase" evidence="2">
    <location>
        <begin position="23"/>
        <end position="277"/>
    </location>
</feature>
<evidence type="ECO:0000313" key="3">
    <source>
        <dbReference type="EMBL" id="CAD7090082.1"/>
    </source>
</evidence>
<dbReference type="GO" id="GO:0004089">
    <property type="term" value="F:carbonate dehydratase activity"/>
    <property type="evidence" value="ECO:0007669"/>
    <property type="project" value="InterPro"/>
</dbReference>
<dbReference type="Gene3D" id="3.10.200.10">
    <property type="entry name" value="Alpha carbonic anhydrase"/>
    <property type="match status" value="1"/>
</dbReference>
<name>A0A7R8UZT7_HERIL</name>
<comment type="similarity">
    <text evidence="1">Belongs to the alpha-carbonic anhydrase family.</text>
</comment>
<dbReference type="Pfam" id="PF00194">
    <property type="entry name" value="Carb_anhydrase"/>
    <property type="match status" value="1"/>
</dbReference>
<dbReference type="PANTHER" id="PTHR18952">
    <property type="entry name" value="CARBONIC ANHYDRASE"/>
    <property type="match status" value="1"/>
</dbReference>
<dbReference type="PANTHER" id="PTHR18952:SF233">
    <property type="entry name" value="CARBONIC ANHYDRASE 14"/>
    <property type="match status" value="1"/>
</dbReference>
<dbReference type="OrthoDB" id="429145at2759"/>
<evidence type="ECO:0000259" key="2">
    <source>
        <dbReference type="PROSITE" id="PS51144"/>
    </source>
</evidence>
<dbReference type="AlphaFoldDB" id="A0A7R8UZT7"/>
<dbReference type="PROSITE" id="PS51144">
    <property type="entry name" value="ALPHA_CA_2"/>
    <property type="match status" value="1"/>
</dbReference>
<dbReference type="InterPro" id="IPR023561">
    <property type="entry name" value="Carbonic_anhydrase_a-class"/>
</dbReference>
<keyword evidence="4" id="KW-1185">Reference proteome</keyword>
<dbReference type="InterPro" id="IPR036398">
    <property type="entry name" value="CA_dom_sf"/>
</dbReference>
<dbReference type="InParanoid" id="A0A7R8UZT7"/>
<dbReference type="OMA" id="ELHAVHY"/>
<dbReference type="SUPFAM" id="SSF51069">
    <property type="entry name" value="Carbonic anhydrase"/>
    <property type="match status" value="1"/>
</dbReference>
<dbReference type="GO" id="GO:0005737">
    <property type="term" value="C:cytoplasm"/>
    <property type="evidence" value="ECO:0007669"/>
    <property type="project" value="TreeGrafter"/>
</dbReference>
<organism evidence="3 4">
    <name type="scientific">Hermetia illucens</name>
    <name type="common">Black soldier fly</name>
    <dbReference type="NCBI Taxonomy" id="343691"/>
    <lineage>
        <taxon>Eukaryota</taxon>
        <taxon>Metazoa</taxon>
        <taxon>Ecdysozoa</taxon>
        <taxon>Arthropoda</taxon>
        <taxon>Hexapoda</taxon>
        <taxon>Insecta</taxon>
        <taxon>Pterygota</taxon>
        <taxon>Neoptera</taxon>
        <taxon>Endopterygota</taxon>
        <taxon>Diptera</taxon>
        <taxon>Brachycera</taxon>
        <taxon>Stratiomyomorpha</taxon>
        <taxon>Stratiomyidae</taxon>
        <taxon>Hermetiinae</taxon>
        <taxon>Hermetia</taxon>
    </lineage>
</organism>
<dbReference type="CDD" id="cd00326">
    <property type="entry name" value="alpha_CA"/>
    <property type="match status" value="1"/>
</dbReference>
<reference evidence="3 4" key="1">
    <citation type="submission" date="2020-11" db="EMBL/GenBank/DDBJ databases">
        <authorList>
            <person name="Wallbank WR R."/>
            <person name="Pardo Diaz C."/>
            <person name="Kozak K."/>
            <person name="Martin S."/>
            <person name="Jiggins C."/>
            <person name="Moest M."/>
            <person name="Warren A I."/>
            <person name="Generalovic N T."/>
            <person name="Byers J.R.P. K."/>
            <person name="Montejo-Kovacevich G."/>
            <person name="Yen C E."/>
        </authorList>
    </citation>
    <scope>NUCLEOTIDE SEQUENCE [LARGE SCALE GENOMIC DNA]</scope>
</reference>
<dbReference type="EMBL" id="LR899013">
    <property type="protein sequence ID" value="CAD7090082.1"/>
    <property type="molecule type" value="Genomic_DNA"/>
</dbReference>
<dbReference type="InterPro" id="IPR001148">
    <property type="entry name" value="CA_dom"/>
</dbReference>
<gene>
    <name evidence="3" type="ORF">HERILL_LOCUS12591</name>
</gene>
<dbReference type="Proteomes" id="UP000594454">
    <property type="component" value="Chromosome 5"/>
</dbReference>